<reference evidence="5 6" key="1">
    <citation type="submission" date="2018-10" db="EMBL/GenBank/DDBJ databases">
        <title>Improved assembly of the deer mouse Peromyscus maniculatus genome.</title>
        <authorList>
            <person name="Lassance J.-M."/>
            <person name="Hoekstra H.E."/>
        </authorList>
    </citation>
    <scope>NUCLEOTIDE SEQUENCE [LARGE SCALE GENOMIC DNA]</scope>
</reference>
<sequence length="298" mass="35027">MLVIAVAPSRLPEDCRPTIPSKTCCSASLASELADQRNQLAYRMAFFLMWANLLLLLHGAVSTEEVRAHPFTDVTLDCEFSFIESTENLEFYWEREDIIEEYEVEDRDFYRFFRYYDFFQVFTKVVYQFYDNAEQLEDQNALYEGRVSVDQSEISEGILSLLLRNVDFMDEALYKCSAVAPSGRGESTVKLIVEDSEMPQVKFEKIDEEDVVTCTSKGWYLTPNVTWLDRGERDLSNHSTVEVLEEQMNGLYRVYSVLRYPVKLNEKYVCHITETNENNRPIRSIRRYPKKRFGEYEY</sequence>
<dbReference type="SMART" id="SM00409">
    <property type="entry name" value="IG"/>
    <property type="match status" value="1"/>
</dbReference>
<dbReference type="SUPFAM" id="SSF48726">
    <property type="entry name" value="Immunoglobulin"/>
    <property type="match status" value="2"/>
</dbReference>
<evidence type="ECO:0000259" key="4">
    <source>
        <dbReference type="PROSITE" id="PS50835"/>
    </source>
</evidence>
<dbReference type="AlphaFoldDB" id="A0A8C8VY56"/>
<dbReference type="Proteomes" id="UP000694547">
    <property type="component" value="Chromosome 12"/>
</dbReference>
<dbReference type="GO" id="GO:0050852">
    <property type="term" value="P:T cell receptor signaling pathway"/>
    <property type="evidence" value="ECO:0007669"/>
    <property type="project" value="TreeGrafter"/>
</dbReference>
<dbReference type="Gene3D" id="2.60.40.10">
    <property type="entry name" value="Immunoglobulins"/>
    <property type="match status" value="2"/>
</dbReference>
<keyword evidence="2" id="KW-0472">Membrane</keyword>
<reference evidence="5" key="3">
    <citation type="submission" date="2025-09" db="UniProtKB">
        <authorList>
            <consortium name="Ensembl"/>
        </authorList>
    </citation>
    <scope>IDENTIFICATION</scope>
</reference>
<dbReference type="InterPro" id="IPR013106">
    <property type="entry name" value="Ig_V-set"/>
</dbReference>
<dbReference type="GeneTree" id="ENSGT00940000163036"/>
<dbReference type="GO" id="GO:0009897">
    <property type="term" value="C:external side of plasma membrane"/>
    <property type="evidence" value="ECO:0007669"/>
    <property type="project" value="TreeGrafter"/>
</dbReference>
<accession>A0A8C8VY56</accession>
<name>A0A8C8VY56_PERMB</name>
<protein>
    <submittedName>
        <fullName evidence="5">Butyrophilin-like 12</fullName>
    </submittedName>
</protein>
<dbReference type="InterPro" id="IPR050504">
    <property type="entry name" value="IgSF_BTN/MOG"/>
</dbReference>
<organism evidence="5 6">
    <name type="scientific">Peromyscus maniculatus bairdii</name>
    <name type="common">Prairie deer mouse</name>
    <dbReference type="NCBI Taxonomy" id="230844"/>
    <lineage>
        <taxon>Eukaryota</taxon>
        <taxon>Metazoa</taxon>
        <taxon>Chordata</taxon>
        <taxon>Craniata</taxon>
        <taxon>Vertebrata</taxon>
        <taxon>Euteleostomi</taxon>
        <taxon>Mammalia</taxon>
        <taxon>Eutheria</taxon>
        <taxon>Euarchontoglires</taxon>
        <taxon>Glires</taxon>
        <taxon>Rodentia</taxon>
        <taxon>Myomorpha</taxon>
        <taxon>Muroidea</taxon>
        <taxon>Cricetidae</taxon>
        <taxon>Neotominae</taxon>
        <taxon>Peromyscus</taxon>
    </lineage>
</organism>
<dbReference type="InterPro" id="IPR053896">
    <property type="entry name" value="BTN3A2-like_Ig-C"/>
</dbReference>
<dbReference type="GO" id="GO:0005102">
    <property type="term" value="F:signaling receptor binding"/>
    <property type="evidence" value="ECO:0007669"/>
    <property type="project" value="TreeGrafter"/>
</dbReference>
<dbReference type="InterPro" id="IPR013783">
    <property type="entry name" value="Ig-like_fold"/>
</dbReference>
<evidence type="ECO:0000313" key="6">
    <source>
        <dbReference type="Proteomes" id="UP000694547"/>
    </source>
</evidence>
<evidence type="ECO:0000256" key="3">
    <source>
        <dbReference type="ARBA" id="ARBA00023319"/>
    </source>
</evidence>
<dbReference type="PANTHER" id="PTHR24100">
    <property type="entry name" value="BUTYROPHILIN"/>
    <property type="match status" value="1"/>
</dbReference>
<dbReference type="InterPro" id="IPR003599">
    <property type="entry name" value="Ig_sub"/>
</dbReference>
<feature type="domain" description="Ig-like" evidence="4">
    <location>
        <begin position="74"/>
        <end position="192"/>
    </location>
</feature>
<comment type="subcellular location">
    <subcellularLocation>
        <location evidence="1">Membrane</location>
    </subcellularLocation>
</comment>
<evidence type="ECO:0000313" key="5">
    <source>
        <dbReference type="Ensembl" id="ENSPEMP00000020960.1"/>
    </source>
</evidence>
<dbReference type="GO" id="GO:0001817">
    <property type="term" value="P:regulation of cytokine production"/>
    <property type="evidence" value="ECO:0007669"/>
    <property type="project" value="TreeGrafter"/>
</dbReference>
<reference evidence="5" key="2">
    <citation type="submission" date="2025-08" db="UniProtKB">
        <authorList>
            <consortium name="Ensembl"/>
        </authorList>
    </citation>
    <scope>IDENTIFICATION</scope>
</reference>
<keyword evidence="6" id="KW-1185">Reference proteome</keyword>
<dbReference type="InterPro" id="IPR036179">
    <property type="entry name" value="Ig-like_dom_sf"/>
</dbReference>
<dbReference type="InterPro" id="IPR007110">
    <property type="entry name" value="Ig-like_dom"/>
</dbReference>
<feature type="domain" description="Ig-like" evidence="4">
    <location>
        <begin position="199"/>
        <end position="286"/>
    </location>
</feature>
<evidence type="ECO:0000256" key="2">
    <source>
        <dbReference type="ARBA" id="ARBA00023136"/>
    </source>
</evidence>
<dbReference type="Pfam" id="PF07686">
    <property type="entry name" value="V-set"/>
    <property type="match status" value="1"/>
</dbReference>
<keyword evidence="3" id="KW-0393">Immunoglobulin domain</keyword>
<dbReference type="PROSITE" id="PS50835">
    <property type="entry name" value="IG_LIKE"/>
    <property type="match status" value="2"/>
</dbReference>
<dbReference type="Ensembl" id="ENSPEMT00000025314.2">
    <property type="protein sequence ID" value="ENSPEMP00000020960.1"/>
    <property type="gene ID" value="ENSPEMG00000018750.2"/>
</dbReference>
<evidence type="ECO:0000256" key="1">
    <source>
        <dbReference type="ARBA" id="ARBA00004370"/>
    </source>
</evidence>
<dbReference type="Pfam" id="PF22705">
    <property type="entry name" value="C2-set_3"/>
    <property type="match status" value="1"/>
</dbReference>
<dbReference type="PANTHER" id="PTHR24100:SF147">
    <property type="entry name" value="BUTYROPHILIN-LIKE 12"/>
    <property type="match status" value="1"/>
</dbReference>
<proteinExistence type="predicted"/>